<feature type="region of interest" description="Disordered" evidence="1">
    <location>
        <begin position="1"/>
        <end position="21"/>
    </location>
</feature>
<name>A0AAD7BC18_MYCRO</name>
<feature type="compositionally biased region" description="Polar residues" evidence="1">
    <location>
        <begin position="1"/>
        <end position="10"/>
    </location>
</feature>
<sequence length="137" mass="15524">MPQFQPQRTAEAQHAALPTHTDDMRRLPVLHAYTERSSWYLMQTSSAPLGYPDFSVGTNINEDPRGVYENSEDVYPAVEPLFSGDKEYPPDFAEEADTMSTDTMAMWANAPMGFQVNEWGMYFSELNHALGRARPQT</sequence>
<evidence type="ECO:0000313" key="2">
    <source>
        <dbReference type="EMBL" id="KAJ7616723.1"/>
    </source>
</evidence>
<gene>
    <name evidence="2" type="ORF">B0H17DRAFT_1152618</name>
</gene>
<reference evidence="2" key="1">
    <citation type="submission" date="2023-03" db="EMBL/GenBank/DDBJ databases">
        <title>Massive genome expansion in bonnet fungi (Mycena s.s.) driven by repeated elements and novel gene families across ecological guilds.</title>
        <authorList>
            <consortium name="Lawrence Berkeley National Laboratory"/>
            <person name="Harder C.B."/>
            <person name="Miyauchi S."/>
            <person name="Viragh M."/>
            <person name="Kuo A."/>
            <person name="Thoen E."/>
            <person name="Andreopoulos B."/>
            <person name="Lu D."/>
            <person name="Skrede I."/>
            <person name="Drula E."/>
            <person name="Henrissat B."/>
            <person name="Morin E."/>
            <person name="Kohler A."/>
            <person name="Barry K."/>
            <person name="LaButti K."/>
            <person name="Morin E."/>
            <person name="Salamov A."/>
            <person name="Lipzen A."/>
            <person name="Mereny Z."/>
            <person name="Hegedus B."/>
            <person name="Baldrian P."/>
            <person name="Stursova M."/>
            <person name="Weitz H."/>
            <person name="Taylor A."/>
            <person name="Grigoriev I.V."/>
            <person name="Nagy L.G."/>
            <person name="Martin F."/>
            <person name="Kauserud H."/>
        </authorList>
    </citation>
    <scope>NUCLEOTIDE SEQUENCE</scope>
    <source>
        <strain evidence="2">CBHHK067</strain>
    </source>
</reference>
<dbReference type="EMBL" id="JARKIE010000798">
    <property type="protein sequence ID" value="KAJ7616723.1"/>
    <property type="molecule type" value="Genomic_DNA"/>
</dbReference>
<organism evidence="2 3">
    <name type="scientific">Mycena rosella</name>
    <name type="common">Pink bonnet</name>
    <name type="synonym">Agaricus rosellus</name>
    <dbReference type="NCBI Taxonomy" id="1033263"/>
    <lineage>
        <taxon>Eukaryota</taxon>
        <taxon>Fungi</taxon>
        <taxon>Dikarya</taxon>
        <taxon>Basidiomycota</taxon>
        <taxon>Agaricomycotina</taxon>
        <taxon>Agaricomycetes</taxon>
        <taxon>Agaricomycetidae</taxon>
        <taxon>Agaricales</taxon>
        <taxon>Marasmiineae</taxon>
        <taxon>Mycenaceae</taxon>
        <taxon>Mycena</taxon>
    </lineage>
</organism>
<protein>
    <submittedName>
        <fullName evidence="2">Uncharacterized protein</fullName>
    </submittedName>
</protein>
<evidence type="ECO:0000313" key="3">
    <source>
        <dbReference type="Proteomes" id="UP001221757"/>
    </source>
</evidence>
<comment type="caution">
    <text evidence="2">The sequence shown here is derived from an EMBL/GenBank/DDBJ whole genome shotgun (WGS) entry which is preliminary data.</text>
</comment>
<dbReference type="Proteomes" id="UP001221757">
    <property type="component" value="Unassembled WGS sequence"/>
</dbReference>
<proteinExistence type="predicted"/>
<accession>A0AAD7BC18</accession>
<keyword evidence="3" id="KW-1185">Reference proteome</keyword>
<evidence type="ECO:0000256" key="1">
    <source>
        <dbReference type="SAM" id="MobiDB-lite"/>
    </source>
</evidence>
<dbReference type="AlphaFoldDB" id="A0AAD7BC18"/>